<evidence type="ECO:0000313" key="2">
    <source>
        <dbReference type="Proteomes" id="UP000827976"/>
    </source>
</evidence>
<gene>
    <name evidence="1" type="ORF">IHE45_04G131700</name>
</gene>
<dbReference type="EC" id="2.7.11.1" evidence="1"/>
<sequence>MAEAERDALVKRFRDLEVSQARIREQLSVLLRESGRGGGEEARRSVMARGRDEERSLIRGFFAGGPYGRVLQQMGHALHVYRPDTGEIIYWNRPAENIFGWKEYEAIGNCVTDLVIDEQSHAFFEKLIDRINKGHSWSGQFPLKKKSGEIFMALVTMSPLYEDGNFVGVITVSSDAAMFNDMTSDRARAFKEQANVQLREGNENFVRGQWPSQTQTMSSVPNRASKMESPSPGITDNEGGNFWERHDVTMEKRNLQPKENEIPATKTIFNFQAGRRVLEEKATKLEETLSKLNQRSNVAAKVFSKFQIRGSPSRGEAERNTQTNSAKFLARNLIKKIIDTSEPNLTENSSSNGDSGTMSKEQICNLDQPCIENQKDTQAESFISSNSPGSSDRKIQSRVHSSSDRTVKSSERSHFSESGNAFSNGENNSGNCHMANPVANESLVSCWLDYNKQSKMGRPPLSLPLLHEQNGNMDGAHHEQRNSNEVSSERSTPLTKNTVHKEVEDLHSPESTSSEDTMISSQAVSSTVGEKGADAFSDCEICWDDLLLGEEIGEGSYAVVYRGIWNGSDVAIKVYLGKDYREELLLEYKKEIAIMKRLRHPNVLLFMGAVYSPDRLAIVTELLARGSLFRALHKNTQTLDFRRRLRMALDVARGMNYLHCRKPPIIHRDLKSSNLLVDKNWTVKVGDFGLSCLKESTVLTAKSGRGTPQWMAPEVLRGEFSDEKSDVYSFGVILWELMTESIPWAHLNPLQVVGVVGFMDQRLELPEGIDPNVSAIICDCWQSDPARRPSFHELVGRLGELLGLSRPPLHPGGARSSRQ</sequence>
<name>A0ACB7WFM9_DIOAL</name>
<keyword evidence="1" id="KW-0418">Kinase</keyword>
<proteinExistence type="predicted"/>
<keyword evidence="1" id="KW-0723">Serine/threonine-protein kinase</keyword>
<keyword evidence="2" id="KW-1185">Reference proteome</keyword>
<keyword evidence="1" id="KW-0808">Transferase</keyword>
<evidence type="ECO:0000313" key="1">
    <source>
        <dbReference type="EMBL" id="KAH7686845.1"/>
    </source>
</evidence>
<protein>
    <submittedName>
        <fullName evidence="1">Non-specific serine/threonine protein kinase protein</fullName>
        <ecNumber evidence="1">2.7.11.1</ecNumber>
    </submittedName>
</protein>
<accession>A0ACB7WFM9</accession>
<reference evidence="2" key="1">
    <citation type="journal article" date="2022" name="Nat. Commun.">
        <title>Chromosome evolution and the genetic basis of agronomically important traits in greater yam.</title>
        <authorList>
            <person name="Bredeson J.V."/>
            <person name="Lyons J.B."/>
            <person name="Oniyinde I.O."/>
            <person name="Okereke N.R."/>
            <person name="Kolade O."/>
            <person name="Nnabue I."/>
            <person name="Nwadili C.O."/>
            <person name="Hribova E."/>
            <person name="Parker M."/>
            <person name="Nwogha J."/>
            <person name="Shu S."/>
            <person name="Carlson J."/>
            <person name="Kariba R."/>
            <person name="Muthemba S."/>
            <person name="Knop K."/>
            <person name="Barton G.J."/>
            <person name="Sherwood A.V."/>
            <person name="Lopez-Montes A."/>
            <person name="Asiedu R."/>
            <person name="Jamnadass R."/>
            <person name="Muchugi A."/>
            <person name="Goodstein D."/>
            <person name="Egesi C.N."/>
            <person name="Featherston J."/>
            <person name="Asfaw A."/>
            <person name="Simpson G.G."/>
            <person name="Dolezel J."/>
            <person name="Hendre P.S."/>
            <person name="Van Deynze A."/>
            <person name="Kumar P.L."/>
            <person name="Obidiegwu J.E."/>
            <person name="Bhattacharjee R."/>
            <person name="Rokhsar D.S."/>
        </authorList>
    </citation>
    <scope>NUCLEOTIDE SEQUENCE [LARGE SCALE GENOMIC DNA]</scope>
    <source>
        <strain evidence="2">cv. TDa95/00328</strain>
    </source>
</reference>
<comment type="caution">
    <text evidence="1">The sequence shown here is derived from an EMBL/GenBank/DDBJ whole genome shotgun (WGS) entry which is preliminary data.</text>
</comment>
<organism evidence="1 2">
    <name type="scientific">Dioscorea alata</name>
    <name type="common">Purple yam</name>
    <dbReference type="NCBI Taxonomy" id="55571"/>
    <lineage>
        <taxon>Eukaryota</taxon>
        <taxon>Viridiplantae</taxon>
        <taxon>Streptophyta</taxon>
        <taxon>Embryophyta</taxon>
        <taxon>Tracheophyta</taxon>
        <taxon>Spermatophyta</taxon>
        <taxon>Magnoliopsida</taxon>
        <taxon>Liliopsida</taxon>
        <taxon>Dioscoreales</taxon>
        <taxon>Dioscoreaceae</taxon>
        <taxon>Dioscorea</taxon>
    </lineage>
</organism>
<dbReference type="EMBL" id="CM037014">
    <property type="protein sequence ID" value="KAH7686845.1"/>
    <property type="molecule type" value="Genomic_DNA"/>
</dbReference>
<dbReference type="Proteomes" id="UP000827976">
    <property type="component" value="Chromosome 4"/>
</dbReference>